<keyword evidence="9 10" id="KW-0862">Zinc</keyword>
<dbReference type="InterPro" id="IPR041756">
    <property type="entry name" value="M28_SGAP-like"/>
</dbReference>
<dbReference type="InterPro" id="IPR046450">
    <property type="entry name" value="PA_dom_sf"/>
</dbReference>
<feature type="domain" description="PA" evidence="11">
    <location>
        <begin position="134"/>
        <end position="222"/>
    </location>
</feature>
<evidence type="ECO:0000256" key="10">
    <source>
        <dbReference type="RuleBase" id="RU361240"/>
    </source>
</evidence>
<dbReference type="GO" id="GO:0008235">
    <property type="term" value="F:metalloexopeptidase activity"/>
    <property type="evidence" value="ECO:0007669"/>
    <property type="project" value="InterPro"/>
</dbReference>
<dbReference type="Gene3D" id="3.40.630.10">
    <property type="entry name" value="Zn peptidases"/>
    <property type="match status" value="1"/>
</dbReference>
<proteinExistence type="inferred from homology"/>
<reference evidence="15 16" key="1">
    <citation type="submission" date="2015-05" db="EMBL/GenBank/DDBJ databases">
        <authorList>
            <person name="Fogelqvist Johan"/>
        </authorList>
    </citation>
    <scope>NUCLEOTIDE SEQUENCE [LARGE SCALE GENOMIC DNA]</scope>
    <source>
        <strain evidence="13">VL1</strain>
        <strain evidence="14">VL2</strain>
    </source>
</reference>
<keyword evidence="8 10" id="KW-0378">Hydrolase</keyword>
<evidence type="ECO:0000256" key="2">
    <source>
        <dbReference type="ARBA" id="ARBA00005634"/>
    </source>
</evidence>
<dbReference type="Gene3D" id="3.50.30.30">
    <property type="match status" value="1"/>
</dbReference>
<protein>
    <recommendedName>
        <fullName evidence="10">Peptide hydrolase</fullName>
        <ecNumber evidence="10">3.4.-.-</ecNumber>
    </recommendedName>
</protein>
<dbReference type="GO" id="GO:0004177">
    <property type="term" value="F:aminopeptidase activity"/>
    <property type="evidence" value="ECO:0007669"/>
    <property type="project" value="UniProtKB-KW"/>
</dbReference>
<dbReference type="SUPFAM" id="SSF53187">
    <property type="entry name" value="Zn-dependent exopeptidases"/>
    <property type="match status" value="1"/>
</dbReference>
<dbReference type="InterPro" id="IPR045175">
    <property type="entry name" value="M28_fam"/>
</dbReference>
<dbReference type="EC" id="3.4.-.-" evidence="10"/>
<feature type="chain" id="PRO_5010893757" description="Peptide hydrolase" evidence="10">
    <location>
        <begin position="21"/>
        <end position="513"/>
    </location>
</feature>
<dbReference type="PANTHER" id="PTHR12147:SF26">
    <property type="entry name" value="PEPTIDASE M28 DOMAIN-CONTAINING PROTEIN"/>
    <property type="match status" value="1"/>
</dbReference>
<keyword evidence="15" id="KW-1185">Reference proteome</keyword>
<keyword evidence="7 10" id="KW-0732">Signal</keyword>
<accession>A0A0G4M051</accession>
<dbReference type="CDD" id="cd03876">
    <property type="entry name" value="M28_SGAP_like"/>
    <property type="match status" value="1"/>
</dbReference>
<dbReference type="SUPFAM" id="SSF52025">
    <property type="entry name" value="PA domain"/>
    <property type="match status" value="1"/>
</dbReference>
<feature type="signal peptide" evidence="10">
    <location>
        <begin position="1"/>
        <end position="20"/>
    </location>
</feature>
<dbReference type="InterPro" id="IPR007484">
    <property type="entry name" value="Peptidase_M28"/>
</dbReference>
<comment type="similarity">
    <text evidence="3">Belongs to the peptidase M28 family. M28A subfamily.</text>
</comment>
<evidence type="ECO:0000259" key="12">
    <source>
        <dbReference type="Pfam" id="PF04389"/>
    </source>
</evidence>
<dbReference type="GO" id="GO:0006508">
    <property type="term" value="P:proteolysis"/>
    <property type="evidence" value="ECO:0007669"/>
    <property type="project" value="UniProtKB-KW"/>
</dbReference>
<dbReference type="Proteomes" id="UP000045706">
    <property type="component" value="Unassembled WGS sequence"/>
</dbReference>
<comment type="similarity">
    <text evidence="2">Belongs to the peptidase M28 family. M28B subfamily.</text>
</comment>
<evidence type="ECO:0000313" key="13">
    <source>
        <dbReference type="EMBL" id="CRK27205.1"/>
    </source>
</evidence>
<evidence type="ECO:0000256" key="7">
    <source>
        <dbReference type="ARBA" id="ARBA00022729"/>
    </source>
</evidence>
<evidence type="ECO:0000313" key="16">
    <source>
        <dbReference type="Proteomes" id="UP000045706"/>
    </source>
</evidence>
<dbReference type="Pfam" id="PF02225">
    <property type="entry name" value="PA"/>
    <property type="match status" value="1"/>
</dbReference>
<keyword evidence="5 10" id="KW-0645">Protease</keyword>
<dbReference type="Pfam" id="PF04389">
    <property type="entry name" value="Peptidase_M28"/>
    <property type="match status" value="1"/>
</dbReference>
<evidence type="ECO:0000256" key="5">
    <source>
        <dbReference type="ARBA" id="ARBA00022670"/>
    </source>
</evidence>
<comment type="cofactor">
    <cofactor evidence="1">
        <name>Zn(2+)</name>
        <dbReference type="ChEBI" id="CHEBI:29105"/>
    </cofactor>
</comment>
<dbReference type="EMBL" id="CVQI01026446">
    <property type="protein sequence ID" value="CRK34102.1"/>
    <property type="molecule type" value="Genomic_DNA"/>
</dbReference>
<gene>
    <name evidence="13" type="ORF">BN1708_014723</name>
    <name evidence="14" type="ORF">BN1723_014820</name>
</gene>
<dbReference type="Proteomes" id="UP000044602">
    <property type="component" value="Unassembled WGS sequence"/>
</dbReference>
<sequence length="513" mass="54860">MMKCLTSAVAVAMLSRSAFAQTPCVPWKPVVSEKLRNAIKLENLKTHAEAFSDIAYDSEYFRLAGSVGYNRTADYVVENLEALGDYYEIERQTYADVVEFFNEGAVTIDGEEVESQTFQFSKNATLEGRELIWVNAYGCNGTQDFPPEIEGNIGLISRGPQGGSCSFALKSANAGAAGAAALVIFDYVPGAPPINGVLSYEDLPEGPTVPTSGISNELGLALSARLQAGEEIIVDSFYTATAGDIWYSDNIIATTTRGDPDNILFVGAHLDSVAEGPGINDNGTGSIAILEVARQLARFVTNSTVRFGWWTAEESGLLGSTYYVATAEQEELDKVRLYLNFDMVGSGNGILAVYDGDGSAFGLSGPPGSAEAEALFEDYFASQDLPLLPTEFSGRSDYGPFLDAGIPSGGLFTGADEIKTEEEVALFGGVAGIIHDPNYHTQYDTIGNMSYEFLEINTKAIAHAVALYGTSFDGFPERESGGLQTRKTRKAGRLGACSSRAIDTGHFKACNFS</sequence>
<dbReference type="PANTHER" id="PTHR12147">
    <property type="entry name" value="METALLOPEPTIDASE M28 FAMILY MEMBER"/>
    <property type="match status" value="1"/>
</dbReference>
<evidence type="ECO:0000259" key="11">
    <source>
        <dbReference type="Pfam" id="PF02225"/>
    </source>
</evidence>
<evidence type="ECO:0000313" key="14">
    <source>
        <dbReference type="EMBL" id="CRK34102.1"/>
    </source>
</evidence>
<organism evidence="13 15">
    <name type="scientific">Verticillium longisporum</name>
    <name type="common">Verticillium dahliae var. longisporum</name>
    <dbReference type="NCBI Taxonomy" id="100787"/>
    <lineage>
        <taxon>Eukaryota</taxon>
        <taxon>Fungi</taxon>
        <taxon>Dikarya</taxon>
        <taxon>Ascomycota</taxon>
        <taxon>Pezizomycotina</taxon>
        <taxon>Sordariomycetes</taxon>
        <taxon>Hypocreomycetidae</taxon>
        <taxon>Glomerellales</taxon>
        <taxon>Plectosphaerellaceae</taxon>
        <taxon>Verticillium</taxon>
    </lineage>
</organism>
<keyword evidence="6 10" id="KW-0479">Metal-binding</keyword>
<dbReference type="STRING" id="100787.A0A0G4M051"/>
<evidence type="ECO:0000256" key="4">
    <source>
        <dbReference type="ARBA" id="ARBA00022438"/>
    </source>
</evidence>
<keyword evidence="4" id="KW-0031">Aminopeptidase</keyword>
<dbReference type="GO" id="GO:0046872">
    <property type="term" value="F:metal ion binding"/>
    <property type="evidence" value="ECO:0007669"/>
    <property type="project" value="UniProtKB-KW"/>
</dbReference>
<evidence type="ECO:0000256" key="3">
    <source>
        <dbReference type="ARBA" id="ARBA00005957"/>
    </source>
</evidence>
<name>A0A0G4M051_VERLO</name>
<evidence type="ECO:0000313" key="15">
    <source>
        <dbReference type="Proteomes" id="UP000044602"/>
    </source>
</evidence>
<evidence type="ECO:0000256" key="1">
    <source>
        <dbReference type="ARBA" id="ARBA00001947"/>
    </source>
</evidence>
<dbReference type="AlphaFoldDB" id="A0A0G4M051"/>
<evidence type="ECO:0000256" key="8">
    <source>
        <dbReference type="ARBA" id="ARBA00022801"/>
    </source>
</evidence>
<dbReference type="InterPro" id="IPR003137">
    <property type="entry name" value="PA_domain"/>
</dbReference>
<feature type="domain" description="Peptidase M28" evidence="12">
    <location>
        <begin position="250"/>
        <end position="464"/>
    </location>
</feature>
<evidence type="ECO:0000256" key="9">
    <source>
        <dbReference type="ARBA" id="ARBA00022833"/>
    </source>
</evidence>
<evidence type="ECO:0000256" key="6">
    <source>
        <dbReference type="ARBA" id="ARBA00022723"/>
    </source>
</evidence>
<dbReference type="EMBL" id="CVQH01020330">
    <property type="protein sequence ID" value="CRK27205.1"/>
    <property type="molecule type" value="Genomic_DNA"/>
</dbReference>